<dbReference type="EMBL" id="CADEAL010001669">
    <property type="protein sequence ID" value="CAB1434555.1"/>
    <property type="molecule type" value="Genomic_DNA"/>
</dbReference>
<accession>A0A9N7YK80</accession>
<comment type="caution">
    <text evidence="2">The sequence shown here is derived from an EMBL/GenBank/DDBJ whole genome shotgun (WGS) entry which is preliminary data.</text>
</comment>
<proteinExistence type="predicted"/>
<evidence type="ECO:0000313" key="2">
    <source>
        <dbReference type="EMBL" id="CAB1434555.1"/>
    </source>
</evidence>
<dbReference type="Proteomes" id="UP001153269">
    <property type="component" value="Unassembled WGS sequence"/>
</dbReference>
<feature type="region of interest" description="Disordered" evidence="1">
    <location>
        <begin position="40"/>
        <end position="82"/>
    </location>
</feature>
<sequence>MAEEEKSTRGCRFTTRGPGERIFPCAPVLVLAGAAERRTSIVHKTRSSPRTGMGNLQRGSGRRVAEEPAGSCDPTRGGHPPRYAHQLNILTLRSNLTCVDGASRGGQ</sequence>
<evidence type="ECO:0000313" key="3">
    <source>
        <dbReference type="Proteomes" id="UP001153269"/>
    </source>
</evidence>
<dbReference type="AlphaFoldDB" id="A0A9N7YK80"/>
<keyword evidence="3" id="KW-1185">Reference proteome</keyword>
<organism evidence="2 3">
    <name type="scientific">Pleuronectes platessa</name>
    <name type="common">European plaice</name>
    <dbReference type="NCBI Taxonomy" id="8262"/>
    <lineage>
        <taxon>Eukaryota</taxon>
        <taxon>Metazoa</taxon>
        <taxon>Chordata</taxon>
        <taxon>Craniata</taxon>
        <taxon>Vertebrata</taxon>
        <taxon>Euteleostomi</taxon>
        <taxon>Actinopterygii</taxon>
        <taxon>Neopterygii</taxon>
        <taxon>Teleostei</taxon>
        <taxon>Neoteleostei</taxon>
        <taxon>Acanthomorphata</taxon>
        <taxon>Carangaria</taxon>
        <taxon>Pleuronectiformes</taxon>
        <taxon>Pleuronectoidei</taxon>
        <taxon>Pleuronectidae</taxon>
        <taxon>Pleuronectes</taxon>
    </lineage>
</organism>
<gene>
    <name evidence="2" type="ORF">PLEPLA_LOCUS22597</name>
</gene>
<reference evidence="2" key="1">
    <citation type="submission" date="2020-03" db="EMBL/GenBank/DDBJ databases">
        <authorList>
            <person name="Weist P."/>
        </authorList>
    </citation>
    <scope>NUCLEOTIDE SEQUENCE</scope>
</reference>
<evidence type="ECO:0000256" key="1">
    <source>
        <dbReference type="SAM" id="MobiDB-lite"/>
    </source>
</evidence>
<protein>
    <submittedName>
        <fullName evidence="2">Uncharacterized protein</fullName>
    </submittedName>
</protein>
<name>A0A9N7YK80_PLEPL</name>